<dbReference type="InterPro" id="IPR029047">
    <property type="entry name" value="HSP70_peptide-bd_sf"/>
</dbReference>
<dbReference type="FunFam" id="3.30.30.30:FF:000002">
    <property type="entry name" value="Heat shock 70 kDa protein 4"/>
    <property type="match status" value="1"/>
</dbReference>
<evidence type="ECO:0000313" key="5">
    <source>
        <dbReference type="EMBL" id="KAE9013835.1"/>
    </source>
</evidence>
<dbReference type="GO" id="GO:0140662">
    <property type="term" value="F:ATP-dependent protein folding chaperone"/>
    <property type="evidence" value="ECO:0007669"/>
    <property type="project" value="InterPro"/>
</dbReference>
<dbReference type="Gene3D" id="1.20.1270.10">
    <property type="match status" value="1"/>
</dbReference>
<evidence type="ECO:0000256" key="2">
    <source>
        <dbReference type="ARBA" id="ARBA00022741"/>
    </source>
</evidence>
<dbReference type="GO" id="GO:0005524">
    <property type="term" value="F:ATP binding"/>
    <property type="evidence" value="ECO:0007669"/>
    <property type="project" value="UniProtKB-KW"/>
</dbReference>
<dbReference type="Gene3D" id="3.30.420.40">
    <property type="match status" value="2"/>
</dbReference>
<dbReference type="Gene3D" id="3.30.30.30">
    <property type="match status" value="1"/>
</dbReference>
<accession>A0A6A3L6W5</accession>
<dbReference type="SUPFAM" id="SSF53067">
    <property type="entry name" value="Actin-like ATPase domain"/>
    <property type="match status" value="2"/>
</dbReference>
<evidence type="ECO:0000256" key="4">
    <source>
        <dbReference type="RuleBase" id="RU003322"/>
    </source>
</evidence>
<sequence length="610" mass="68054">MEIMTGIVVGIDLGTTCSRVGVWRDERVEIIPNREGYFSTPSYVAFTDTACLIGEAAKCQMIRNARNTIFGMHQLIGRKFSDPEVQENIKYWPFEVARGPEDSPQVVVQYKGETKTFEPVEIIAMLLYKMRETAETYLGKEVKYAVITVSGCFNYFQRQAMKEAGAIAGINVARFINAATAACFAYDFDTLVPRRDELNVLVLDLGGGTFELSLTIVETNTIFEMITAIGDACVSSKDFDNRLVAHFVAEFQRIHGKDLRTNSRAMMRLRTSCEHAKRALSSSLEAYIYLDALYDGIDFCSTITRARLEFLCADLFDKILKLVEKVMKDAKVPKDQHEIVLVGGSTHILKVQQLVKNFFNGKTLSKPIRPDETATFGAAMLGGILGGQSSPKLEELLLLDAVSLGFGVEIDNATMEVMIPRNICLPTRKSRTFLTSFNSRSVMCIKVFEGEDTKMSGNCLLGELEIDVIAPMLSEIEVAIDVDANGCVSVSAEEKLTGKKKTLKIDISILSTAEIGRMRKKIEKIYHLDPEEELRIQSKVALEQEAILLCSSAAKRIVDLKRSIEEAQTIETDAMETLHWLDTNPSAKTEHLDAKRQKLGEASHAQIFWH</sequence>
<proteinExistence type="inferred from homology"/>
<dbReference type="FunFam" id="3.90.640.10:FF:000134">
    <property type="entry name" value="Heat shock cognate 71 kDa protein"/>
    <property type="match status" value="1"/>
</dbReference>
<dbReference type="PRINTS" id="PR00301">
    <property type="entry name" value="HEATSHOCK70"/>
</dbReference>
<keyword evidence="3 4" id="KW-0067">ATP-binding</keyword>
<dbReference type="InterPro" id="IPR043129">
    <property type="entry name" value="ATPase_NBD"/>
</dbReference>
<dbReference type="Pfam" id="PF00012">
    <property type="entry name" value="HSP70"/>
    <property type="match status" value="1"/>
</dbReference>
<dbReference type="InterPro" id="IPR029048">
    <property type="entry name" value="HSP70_C_sf"/>
</dbReference>
<name>A0A6A3L6W5_9STRA</name>
<comment type="similarity">
    <text evidence="1 4">Belongs to the heat shock protein 70 family.</text>
</comment>
<keyword evidence="5" id="KW-0346">Stress response</keyword>
<dbReference type="Proteomes" id="UP000429607">
    <property type="component" value="Unassembled WGS sequence"/>
</dbReference>
<gene>
    <name evidence="5" type="ORF">PR001_g15301</name>
</gene>
<dbReference type="SUPFAM" id="SSF100920">
    <property type="entry name" value="Heat shock protein 70kD (HSP70), peptide-binding domain"/>
    <property type="match status" value="1"/>
</dbReference>
<dbReference type="InterPro" id="IPR018181">
    <property type="entry name" value="Heat_shock_70_CS"/>
</dbReference>
<dbReference type="CDD" id="cd24028">
    <property type="entry name" value="ASKHA_NBD_HSP70_HSPA1-like"/>
    <property type="match status" value="1"/>
</dbReference>
<comment type="caution">
    <text evidence="5">The sequence shown here is derived from an EMBL/GenBank/DDBJ whole genome shotgun (WGS) entry which is preliminary data.</text>
</comment>
<dbReference type="EMBL" id="QXFV01001146">
    <property type="protein sequence ID" value="KAE9013835.1"/>
    <property type="molecule type" value="Genomic_DNA"/>
</dbReference>
<dbReference type="PANTHER" id="PTHR19375">
    <property type="entry name" value="HEAT SHOCK PROTEIN 70KDA"/>
    <property type="match status" value="1"/>
</dbReference>
<dbReference type="Gene3D" id="2.60.34.10">
    <property type="entry name" value="Substrate Binding Domain Of DNAk, Chain A, domain 1"/>
    <property type="match status" value="1"/>
</dbReference>
<evidence type="ECO:0000313" key="6">
    <source>
        <dbReference type="Proteomes" id="UP000429607"/>
    </source>
</evidence>
<dbReference type="InterPro" id="IPR013126">
    <property type="entry name" value="Hsp_70_fam"/>
</dbReference>
<reference evidence="5 6" key="1">
    <citation type="submission" date="2018-09" db="EMBL/GenBank/DDBJ databases">
        <title>Genomic investigation of the strawberry pathogen Phytophthora fragariae indicates pathogenicity is determined by transcriptional variation in three key races.</title>
        <authorList>
            <person name="Adams T.M."/>
            <person name="Armitage A.D."/>
            <person name="Sobczyk M.K."/>
            <person name="Bates H.J."/>
            <person name="Dunwell J.M."/>
            <person name="Nellist C.F."/>
            <person name="Harrison R.J."/>
        </authorList>
    </citation>
    <scope>NUCLEOTIDE SEQUENCE [LARGE SCALE GENOMIC DNA]</scope>
    <source>
        <strain evidence="5 6">SCRP249</strain>
    </source>
</reference>
<evidence type="ECO:0000256" key="3">
    <source>
        <dbReference type="ARBA" id="ARBA00022840"/>
    </source>
</evidence>
<protein>
    <submittedName>
        <fullName evidence="5">Heat shock protein</fullName>
    </submittedName>
</protein>
<keyword evidence="2 4" id="KW-0547">Nucleotide-binding</keyword>
<dbReference type="AlphaFoldDB" id="A0A6A3L6W5"/>
<dbReference type="PROSITE" id="PS00297">
    <property type="entry name" value="HSP70_1"/>
    <property type="match status" value="1"/>
</dbReference>
<organism evidence="5 6">
    <name type="scientific">Phytophthora rubi</name>
    <dbReference type="NCBI Taxonomy" id="129364"/>
    <lineage>
        <taxon>Eukaryota</taxon>
        <taxon>Sar</taxon>
        <taxon>Stramenopiles</taxon>
        <taxon>Oomycota</taxon>
        <taxon>Peronosporomycetes</taxon>
        <taxon>Peronosporales</taxon>
        <taxon>Peronosporaceae</taxon>
        <taxon>Phytophthora</taxon>
    </lineage>
</organism>
<evidence type="ECO:0000256" key="1">
    <source>
        <dbReference type="ARBA" id="ARBA00007381"/>
    </source>
</evidence>
<dbReference type="Gene3D" id="3.90.640.10">
    <property type="entry name" value="Actin, Chain A, domain 4"/>
    <property type="match status" value="1"/>
</dbReference>